<feature type="transmembrane region" description="Helical" evidence="2">
    <location>
        <begin position="99"/>
        <end position="121"/>
    </location>
</feature>
<evidence type="ECO:0000256" key="1">
    <source>
        <dbReference type="SAM" id="MobiDB-lite"/>
    </source>
</evidence>
<accession>A0ABS2D701</accession>
<dbReference type="Pfam" id="PF06170">
    <property type="entry name" value="DUF983"/>
    <property type="match status" value="1"/>
</dbReference>
<gene>
    <name evidence="3" type="ORF">ILT43_10030</name>
</gene>
<organism evidence="3 4">
    <name type="scientific">Sphingomonas longa</name>
    <dbReference type="NCBI Taxonomy" id="2778730"/>
    <lineage>
        <taxon>Bacteria</taxon>
        <taxon>Pseudomonadati</taxon>
        <taxon>Pseudomonadota</taxon>
        <taxon>Alphaproteobacteria</taxon>
        <taxon>Sphingomonadales</taxon>
        <taxon>Sphingomonadaceae</taxon>
        <taxon>Sphingomonas</taxon>
    </lineage>
</organism>
<keyword evidence="2" id="KW-0472">Membrane</keyword>
<evidence type="ECO:0000313" key="4">
    <source>
        <dbReference type="Proteomes" id="UP000763641"/>
    </source>
</evidence>
<dbReference type="Proteomes" id="UP000763641">
    <property type="component" value="Unassembled WGS sequence"/>
</dbReference>
<reference evidence="3 4" key="1">
    <citation type="submission" date="2020-12" db="EMBL/GenBank/DDBJ databases">
        <title>Sphingomonas sp.</title>
        <authorList>
            <person name="Kim M.K."/>
        </authorList>
    </citation>
    <scope>NUCLEOTIDE SEQUENCE [LARGE SCALE GENOMIC DNA]</scope>
    <source>
        <strain evidence="3 4">BT552</strain>
    </source>
</reference>
<comment type="caution">
    <text evidence="3">The sequence shown here is derived from an EMBL/GenBank/DDBJ whole genome shotgun (WGS) entry which is preliminary data.</text>
</comment>
<feature type="transmembrane region" description="Helical" evidence="2">
    <location>
        <begin position="73"/>
        <end position="93"/>
    </location>
</feature>
<evidence type="ECO:0000256" key="2">
    <source>
        <dbReference type="SAM" id="Phobius"/>
    </source>
</evidence>
<dbReference type="EMBL" id="JAFEMC010000003">
    <property type="protein sequence ID" value="MBM6576713.1"/>
    <property type="molecule type" value="Genomic_DNA"/>
</dbReference>
<feature type="region of interest" description="Disordered" evidence="1">
    <location>
        <begin position="1"/>
        <end position="21"/>
    </location>
</feature>
<keyword evidence="2" id="KW-1133">Transmembrane helix</keyword>
<name>A0ABS2D701_9SPHN</name>
<evidence type="ECO:0000313" key="3">
    <source>
        <dbReference type="EMBL" id="MBM6576713.1"/>
    </source>
</evidence>
<proteinExistence type="predicted"/>
<dbReference type="InterPro" id="IPR009325">
    <property type="entry name" value="DUF983"/>
</dbReference>
<keyword evidence="4" id="KW-1185">Reference proteome</keyword>
<dbReference type="RefSeq" id="WP_204198831.1">
    <property type="nucleotide sequence ID" value="NZ_JAFEMC010000003.1"/>
</dbReference>
<sequence length="141" mass="14722">MSDPAPGFPGRGPTGAGDPASADTAPTLVQAGLKGLCPRCGSPGLYAGLLRFVGRCPRCGLDIGSFNVGDGPAAFLTLILGALVVGLAIWLQLALDPPWWVHVLIWIPFMIATTIGSLRIAKAMLLAAEYRNAAQEGRIRE</sequence>
<protein>
    <submittedName>
        <fullName evidence="3">DUF983 domain-containing protein</fullName>
    </submittedName>
</protein>
<keyword evidence="2" id="KW-0812">Transmembrane</keyword>